<comment type="similarity">
    <text evidence="2">Belongs to the drug/metabolite transporter (DMT) superfamily. 10 TMS drug/metabolite exporter (DME) (TC 2.A.7.3) family.</text>
</comment>
<evidence type="ECO:0000256" key="2">
    <source>
        <dbReference type="ARBA" id="ARBA00009853"/>
    </source>
</evidence>
<sequence>MSQHAVRPPATPGLRLRLGTAWGGLSPTLRGMVWMSLSGLLFSLLNAIMSGMTREMHSFQAQFLRYAFGFAVMLPLLWREGPRAYAPNGLSGQLWRGVVHTAGLLLWFLALPHIPLADVTALGFTGPIFIMVGAVLFLGEKVVAARWVAALVGLVGVAIVLAPKLSGGGGLWNLVMLSASPLFAASFLITKALTRRDRPDVIVMWQAITISLFTLPFALASWQAPTLVQLAWFAVAGLLGTLGHWCLTEAFRLADVSATQPIKFLDLAWAAMLGFLLFGDIPGWTTLAGALVIFGSASWMARQEARAPKA</sequence>
<feature type="domain" description="EamA" evidence="7">
    <location>
        <begin position="171"/>
        <end position="299"/>
    </location>
</feature>
<dbReference type="PANTHER" id="PTHR22911:SF6">
    <property type="entry name" value="SOLUTE CARRIER FAMILY 35 MEMBER G1"/>
    <property type="match status" value="1"/>
</dbReference>
<keyword evidence="9" id="KW-1185">Reference proteome</keyword>
<dbReference type="GO" id="GO:0016020">
    <property type="term" value="C:membrane"/>
    <property type="evidence" value="ECO:0007669"/>
    <property type="project" value="UniProtKB-SubCell"/>
</dbReference>
<evidence type="ECO:0000256" key="5">
    <source>
        <dbReference type="ARBA" id="ARBA00023136"/>
    </source>
</evidence>
<feature type="domain" description="EamA" evidence="7">
    <location>
        <begin position="30"/>
        <end position="161"/>
    </location>
</feature>
<dbReference type="PANTHER" id="PTHR22911">
    <property type="entry name" value="ACYL-MALONYL CONDENSING ENZYME-RELATED"/>
    <property type="match status" value="1"/>
</dbReference>
<name>A0A2U1V1W0_9PROT</name>
<keyword evidence="4 6" id="KW-1133">Transmembrane helix</keyword>
<dbReference type="SUPFAM" id="SSF103481">
    <property type="entry name" value="Multidrug resistance efflux transporter EmrE"/>
    <property type="match status" value="2"/>
</dbReference>
<protein>
    <submittedName>
        <fullName evidence="8">EamA family transporter</fullName>
    </submittedName>
</protein>
<feature type="transmembrane region" description="Helical" evidence="6">
    <location>
        <begin position="267"/>
        <end position="294"/>
    </location>
</feature>
<feature type="transmembrane region" description="Helical" evidence="6">
    <location>
        <begin position="170"/>
        <end position="189"/>
    </location>
</feature>
<feature type="transmembrane region" description="Helical" evidence="6">
    <location>
        <begin position="201"/>
        <end position="220"/>
    </location>
</feature>
<keyword evidence="5 6" id="KW-0472">Membrane</keyword>
<feature type="transmembrane region" description="Helical" evidence="6">
    <location>
        <begin position="119"/>
        <end position="138"/>
    </location>
</feature>
<evidence type="ECO:0000313" key="9">
    <source>
        <dbReference type="Proteomes" id="UP000245048"/>
    </source>
</evidence>
<proteinExistence type="inferred from homology"/>
<dbReference type="InterPro" id="IPR000620">
    <property type="entry name" value="EamA_dom"/>
</dbReference>
<feature type="transmembrane region" description="Helical" evidence="6">
    <location>
        <begin position="227"/>
        <end position="247"/>
    </location>
</feature>
<dbReference type="OrthoDB" id="9812899at2"/>
<evidence type="ECO:0000256" key="3">
    <source>
        <dbReference type="ARBA" id="ARBA00022692"/>
    </source>
</evidence>
<reference evidence="9" key="1">
    <citation type="submission" date="2017-10" db="EMBL/GenBank/DDBJ databases">
        <authorList>
            <person name="Toshchakov S.V."/>
            <person name="Goeva M.A."/>
        </authorList>
    </citation>
    <scope>NUCLEOTIDE SEQUENCE [LARGE SCALE GENOMIC DNA]</scope>
    <source>
        <strain evidence="9">JR1/69-1-13</strain>
    </source>
</reference>
<evidence type="ECO:0000313" key="8">
    <source>
        <dbReference type="EMBL" id="PWC27889.1"/>
    </source>
</evidence>
<evidence type="ECO:0000259" key="7">
    <source>
        <dbReference type="Pfam" id="PF00892"/>
    </source>
</evidence>
<dbReference type="AlphaFoldDB" id="A0A2U1V1W0"/>
<dbReference type="InterPro" id="IPR037185">
    <property type="entry name" value="EmrE-like"/>
</dbReference>
<comment type="subcellular location">
    <subcellularLocation>
        <location evidence="1">Membrane</location>
        <topology evidence="1">Multi-pass membrane protein</topology>
    </subcellularLocation>
</comment>
<evidence type="ECO:0000256" key="6">
    <source>
        <dbReference type="SAM" id="Phobius"/>
    </source>
</evidence>
<organism evidence="8 9">
    <name type="scientific">Teichococcus aestuarii</name>
    <dbReference type="NCBI Taxonomy" id="568898"/>
    <lineage>
        <taxon>Bacteria</taxon>
        <taxon>Pseudomonadati</taxon>
        <taxon>Pseudomonadota</taxon>
        <taxon>Alphaproteobacteria</taxon>
        <taxon>Acetobacterales</taxon>
        <taxon>Roseomonadaceae</taxon>
        <taxon>Roseomonas</taxon>
    </lineage>
</organism>
<feature type="transmembrane region" description="Helical" evidence="6">
    <location>
        <begin position="32"/>
        <end position="51"/>
    </location>
</feature>
<evidence type="ECO:0000256" key="4">
    <source>
        <dbReference type="ARBA" id="ARBA00022989"/>
    </source>
</evidence>
<dbReference type="Proteomes" id="UP000245048">
    <property type="component" value="Unassembled WGS sequence"/>
</dbReference>
<keyword evidence="3 6" id="KW-0812">Transmembrane</keyword>
<evidence type="ECO:0000256" key="1">
    <source>
        <dbReference type="ARBA" id="ARBA00004141"/>
    </source>
</evidence>
<feature type="transmembrane region" description="Helical" evidence="6">
    <location>
        <begin position="63"/>
        <end position="81"/>
    </location>
</feature>
<gene>
    <name evidence="8" type="ORF">CR165_14765</name>
</gene>
<feature type="transmembrane region" description="Helical" evidence="6">
    <location>
        <begin position="144"/>
        <end position="163"/>
    </location>
</feature>
<dbReference type="EMBL" id="PDOA01000010">
    <property type="protein sequence ID" value="PWC27889.1"/>
    <property type="molecule type" value="Genomic_DNA"/>
</dbReference>
<accession>A0A2U1V1W0</accession>
<dbReference type="RefSeq" id="WP_109517777.1">
    <property type="nucleotide sequence ID" value="NZ_PDOA01000010.1"/>
</dbReference>
<dbReference type="Pfam" id="PF00892">
    <property type="entry name" value="EamA"/>
    <property type="match status" value="2"/>
</dbReference>
<comment type="caution">
    <text evidence="8">The sequence shown here is derived from an EMBL/GenBank/DDBJ whole genome shotgun (WGS) entry which is preliminary data.</text>
</comment>